<feature type="compositionally biased region" description="Polar residues" evidence="1">
    <location>
        <begin position="586"/>
        <end position="596"/>
    </location>
</feature>
<dbReference type="Pfam" id="PF05795">
    <property type="entry name" value="Plasmodium_Vir"/>
    <property type="match status" value="2"/>
</dbReference>
<reference evidence="4" key="1">
    <citation type="submission" date="2016-05" db="EMBL/GenBank/DDBJ databases">
        <authorList>
            <person name="Naeem Raeece"/>
        </authorList>
    </citation>
    <scope>NUCLEOTIDE SEQUENCE [LARGE SCALE GENOMIC DNA]</scope>
</reference>
<evidence type="ECO:0000256" key="2">
    <source>
        <dbReference type="SAM" id="Phobius"/>
    </source>
</evidence>
<evidence type="ECO:0000256" key="1">
    <source>
        <dbReference type="SAM" id="MobiDB-lite"/>
    </source>
</evidence>
<evidence type="ECO:0000313" key="3">
    <source>
        <dbReference type="EMBL" id="SBS92864.1"/>
    </source>
</evidence>
<evidence type="ECO:0000313" key="4">
    <source>
        <dbReference type="Proteomes" id="UP000078560"/>
    </source>
</evidence>
<protein>
    <submittedName>
        <fullName evidence="3">PIR Superfamily Protein</fullName>
    </submittedName>
</protein>
<dbReference type="Proteomes" id="UP000078560">
    <property type="component" value="Unassembled WGS sequence"/>
</dbReference>
<organism evidence="3 4">
    <name type="scientific">Plasmodium ovale curtisi</name>
    <dbReference type="NCBI Taxonomy" id="864141"/>
    <lineage>
        <taxon>Eukaryota</taxon>
        <taxon>Sar</taxon>
        <taxon>Alveolata</taxon>
        <taxon>Apicomplexa</taxon>
        <taxon>Aconoidasida</taxon>
        <taxon>Haemosporida</taxon>
        <taxon>Plasmodiidae</taxon>
        <taxon>Plasmodium</taxon>
        <taxon>Plasmodium (Plasmodium)</taxon>
    </lineage>
</organism>
<dbReference type="InterPro" id="IPR008780">
    <property type="entry name" value="Plasmodium_Vir"/>
</dbReference>
<feature type="transmembrane region" description="Helical" evidence="2">
    <location>
        <begin position="612"/>
        <end position="632"/>
    </location>
</feature>
<sequence length="684" mass="81980">MSEDIVDKALKLLEEDVSVQNNLDLHRFYEQFSDVIKNAYVKYETCIKENEKKDEKERKAYSNVICKINDEEVLSRVTLPEEFKSNRKEGSKSCDYLLYWMSHNIGECKHNSHHIIWLYNLFAKFWKNSICCEKKGNGSDNCVKPFVIDFDKNVLKHKKDIYVFLKHYNQIEYTLKGKKSEKKEAYCKYVKYMFDRYHIMGNEYNEHLNKKCDNELKYFQKIFQNSSTLSNFIKECNYSNLYETLHREEYKRNMSSQTYVERFMPITVDVSENREKALGEMDTILKEEPSYKLYKEFDKEEDDDNSKECCETYFKEKSIYSDESKKLCKKILKNFNKLNKFESTLESNERCLHYKNWVYSEILKMITKNSYKDYVWHILDKFMGLQNKKITPSNDTKTFCHYYFIFKDLLELNVKLEEKDLHDYFKYYDSFEKKIPSDTHNKQKYRKYLDYINILYIRHKDGWGCCDESYGVDPLCRHYFKCEDEYNPNYLLSLLSGKPDESYKKKKKKFPIVLFGEEGTNNLNEDDIMRIQYGRCTNVYDPKDKKKIFGRRCDYRASREHFDKIHSNLTNPKRGDAPKVTISISSLPVNQNNPPDISNKEENESNPSQFKIGTSVALGLGGILIFFLYYKFTPFGSLFGKRGQGKTNFEEDFNEEYMQEFPYDSEYEDVNMHNRRIHIAYQRE</sequence>
<keyword evidence="2" id="KW-1133">Transmembrane helix</keyword>
<dbReference type="EMBL" id="FLQU01001401">
    <property type="protein sequence ID" value="SBS92864.1"/>
    <property type="molecule type" value="Genomic_DNA"/>
</dbReference>
<gene>
    <name evidence="3" type="ORF">POVCU2_0077070</name>
</gene>
<dbReference type="AlphaFoldDB" id="A0A1A8WIU0"/>
<accession>A0A1A8WIU0</accession>
<name>A0A1A8WIU0_PLAOA</name>
<keyword evidence="2" id="KW-0812">Transmembrane</keyword>
<proteinExistence type="predicted"/>
<feature type="region of interest" description="Disordered" evidence="1">
    <location>
        <begin position="586"/>
        <end position="607"/>
    </location>
</feature>
<keyword evidence="2" id="KW-0472">Membrane</keyword>